<reference evidence="7" key="2">
    <citation type="journal article" date="2014" name="ISME J.">
        <title>Microbial stratification in low pH oxic and suboxic macroscopic growths along an acid mine drainage.</title>
        <authorList>
            <person name="Mendez-Garcia C."/>
            <person name="Mesa V."/>
            <person name="Sprenger R.R."/>
            <person name="Richter M."/>
            <person name="Diez M.S."/>
            <person name="Solano J."/>
            <person name="Bargiela R."/>
            <person name="Golyshina O.V."/>
            <person name="Manteca A."/>
            <person name="Ramos J.L."/>
            <person name="Gallego J.R."/>
            <person name="Llorente I."/>
            <person name="Martins Dos Santos V.A."/>
            <person name="Jensen O.N."/>
            <person name="Pelaez A.I."/>
            <person name="Sanchez J."/>
            <person name="Ferrer M."/>
        </authorList>
    </citation>
    <scope>NUCLEOTIDE SEQUENCE</scope>
</reference>
<evidence type="ECO:0000256" key="2">
    <source>
        <dbReference type="ARBA" id="ARBA00022741"/>
    </source>
</evidence>
<protein>
    <submittedName>
        <fullName evidence="7">Isoleucyl-tRNA synthetase</fullName>
    </submittedName>
</protein>
<dbReference type="GO" id="GO:0004822">
    <property type="term" value="F:isoleucine-tRNA ligase activity"/>
    <property type="evidence" value="ECO:0007669"/>
    <property type="project" value="TreeGrafter"/>
</dbReference>
<dbReference type="Gene3D" id="3.90.740.10">
    <property type="entry name" value="Valyl/Leucyl/Isoleucyl-tRNA synthetase, editing domain"/>
    <property type="match status" value="1"/>
</dbReference>
<dbReference type="GO" id="GO:0006428">
    <property type="term" value="P:isoleucyl-tRNA aminoacylation"/>
    <property type="evidence" value="ECO:0007669"/>
    <property type="project" value="TreeGrafter"/>
</dbReference>
<dbReference type="EMBL" id="AUZZ01008787">
    <property type="protein sequence ID" value="EQD36332.1"/>
    <property type="molecule type" value="Genomic_DNA"/>
</dbReference>
<keyword evidence="5 7" id="KW-0030">Aminoacyl-tRNA synthetase</keyword>
<evidence type="ECO:0000256" key="4">
    <source>
        <dbReference type="ARBA" id="ARBA00022917"/>
    </source>
</evidence>
<reference evidence="7" key="1">
    <citation type="submission" date="2013-08" db="EMBL/GenBank/DDBJ databases">
        <authorList>
            <person name="Mendez C."/>
            <person name="Richter M."/>
            <person name="Ferrer M."/>
            <person name="Sanchez J."/>
        </authorList>
    </citation>
    <scope>NUCLEOTIDE SEQUENCE</scope>
</reference>
<dbReference type="GO" id="GO:0005524">
    <property type="term" value="F:ATP binding"/>
    <property type="evidence" value="ECO:0007669"/>
    <property type="project" value="UniProtKB-KW"/>
</dbReference>
<keyword evidence="2" id="KW-0547">Nucleotide-binding</keyword>
<dbReference type="Pfam" id="PF13603">
    <property type="entry name" value="tRNA-synt_1_2"/>
    <property type="match status" value="1"/>
</dbReference>
<evidence type="ECO:0000256" key="3">
    <source>
        <dbReference type="ARBA" id="ARBA00022840"/>
    </source>
</evidence>
<dbReference type="PANTHER" id="PTHR42765:SF1">
    <property type="entry name" value="ISOLEUCINE--TRNA LIGASE, MITOCHONDRIAL"/>
    <property type="match status" value="1"/>
</dbReference>
<keyword evidence="3" id="KW-0067">ATP-binding</keyword>
<gene>
    <name evidence="7" type="ORF">B2A_12190</name>
</gene>
<sequence length="197" mass="21009">MPIWTTTPWTLPANQAVALNAEIDYMLFEGPPRNGQRALIVVAEPLFSAVGKRYGLAALFDVQGSSNYAVRGNSVKGAALTGAPGAALTQLKHPFYARTVPLILGEHVSAEDGTGAVHTAPGHGQEDFAVGQLYGLAVVNPVDGKGVFLPDTEQFAGQHVWKANASCHRYLARARRCCWRTPRCATAIRTAGGTARR</sequence>
<comment type="caution">
    <text evidence="7">The sequence shown here is derived from an EMBL/GenBank/DDBJ whole genome shotgun (WGS) entry which is preliminary data.</text>
</comment>
<evidence type="ECO:0000313" key="7">
    <source>
        <dbReference type="EMBL" id="EQD36332.1"/>
    </source>
</evidence>
<accession>T0YWJ7</accession>
<organism evidence="7">
    <name type="scientific">mine drainage metagenome</name>
    <dbReference type="NCBI Taxonomy" id="410659"/>
    <lineage>
        <taxon>unclassified sequences</taxon>
        <taxon>metagenomes</taxon>
        <taxon>ecological metagenomes</taxon>
    </lineage>
</organism>
<keyword evidence="4" id="KW-0648">Protein biosynthesis</keyword>
<evidence type="ECO:0000259" key="6">
    <source>
        <dbReference type="Pfam" id="PF13603"/>
    </source>
</evidence>
<proteinExistence type="predicted"/>
<dbReference type="SUPFAM" id="SSF50677">
    <property type="entry name" value="ValRS/IleRS/LeuRS editing domain"/>
    <property type="match status" value="1"/>
</dbReference>
<dbReference type="InterPro" id="IPR009008">
    <property type="entry name" value="Val/Leu/Ile-tRNA-synth_edit"/>
</dbReference>
<evidence type="ECO:0000256" key="1">
    <source>
        <dbReference type="ARBA" id="ARBA00022598"/>
    </source>
</evidence>
<dbReference type="InterPro" id="IPR050081">
    <property type="entry name" value="Ile-tRNA_ligase"/>
</dbReference>
<dbReference type="AlphaFoldDB" id="T0YWJ7"/>
<dbReference type="InterPro" id="IPR025709">
    <property type="entry name" value="Leu_tRNA-synth_edit"/>
</dbReference>
<feature type="domain" description="Leucyl-tRNA synthetase editing" evidence="6">
    <location>
        <begin position="91"/>
        <end position="142"/>
    </location>
</feature>
<dbReference type="GO" id="GO:0002161">
    <property type="term" value="F:aminoacyl-tRNA deacylase activity"/>
    <property type="evidence" value="ECO:0007669"/>
    <property type="project" value="InterPro"/>
</dbReference>
<dbReference type="GO" id="GO:0005829">
    <property type="term" value="C:cytosol"/>
    <property type="evidence" value="ECO:0007669"/>
    <property type="project" value="TreeGrafter"/>
</dbReference>
<evidence type="ECO:0000256" key="5">
    <source>
        <dbReference type="ARBA" id="ARBA00023146"/>
    </source>
</evidence>
<dbReference type="PANTHER" id="PTHR42765">
    <property type="entry name" value="SOLEUCYL-TRNA SYNTHETASE"/>
    <property type="match status" value="1"/>
</dbReference>
<name>T0YWJ7_9ZZZZ</name>
<keyword evidence="1" id="KW-0436">Ligase</keyword>